<dbReference type="InterPro" id="IPR001841">
    <property type="entry name" value="Znf_RING"/>
</dbReference>
<protein>
    <submittedName>
        <fullName evidence="2">Restriction endonuclease</fullName>
    </submittedName>
</protein>
<dbReference type="InterPro" id="IPR011856">
    <property type="entry name" value="tRNA_endonuc-like_dom_sf"/>
</dbReference>
<dbReference type="AlphaFoldDB" id="A0A1M4MLW8"/>
<dbReference type="Gene3D" id="3.40.1350.10">
    <property type="match status" value="1"/>
</dbReference>
<dbReference type="InterPro" id="IPR011335">
    <property type="entry name" value="Restrct_endonuc-II-like"/>
</dbReference>
<keyword evidence="2" id="KW-0255">Endonuclease</keyword>
<evidence type="ECO:0000313" key="2">
    <source>
        <dbReference type="EMBL" id="SCL75830.1"/>
    </source>
</evidence>
<dbReference type="Pfam" id="PF13240">
    <property type="entry name" value="Zn_Ribbon_1"/>
    <property type="match status" value="1"/>
</dbReference>
<dbReference type="GO" id="GO:0009307">
    <property type="term" value="P:DNA restriction-modification system"/>
    <property type="evidence" value="ECO:0007669"/>
    <property type="project" value="InterPro"/>
</dbReference>
<dbReference type="GO" id="GO:0004519">
    <property type="term" value="F:endonuclease activity"/>
    <property type="evidence" value="ECO:0007669"/>
    <property type="project" value="UniProtKB-KW"/>
</dbReference>
<dbReference type="InterPro" id="IPR026870">
    <property type="entry name" value="Zinc_ribbon_dom"/>
</dbReference>
<feature type="domain" description="RING-type" evidence="1">
    <location>
        <begin position="504"/>
        <end position="547"/>
    </location>
</feature>
<dbReference type="CDD" id="cd00065">
    <property type="entry name" value="FYVE_like_SF"/>
    <property type="match status" value="1"/>
</dbReference>
<dbReference type="EMBL" id="FMID01000042">
    <property type="protein sequence ID" value="SCL75830.1"/>
    <property type="molecule type" value="Genomic_DNA"/>
</dbReference>
<dbReference type="STRING" id="118126.L21_1746"/>
<accession>A0A1M4MLW8</accession>
<proteinExistence type="predicted"/>
<dbReference type="Proteomes" id="UP000184671">
    <property type="component" value="Unassembled WGS sequence"/>
</dbReference>
<dbReference type="OrthoDB" id="144520at2157"/>
<dbReference type="InterPro" id="IPR007560">
    <property type="entry name" value="Restrct_endonuc_IV_Mrr"/>
</dbReference>
<reference evidence="2 3" key="1">
    <citation type="submission" date="2016-08" db="EMBL/GenBank/DDBJ databases">
        <authorList>
            <person name="Seilhamer J.J."/>
        </authorList>
    </citation>
    <scope>NUCLEOTIDE SEQUENCE [LARGE SCALE GENOMIC DNA]</scope>
    <source>
        <strain evidence="2">L21-II-0</strain>
    </source>
</reference>
<dbReference type="PROSITE" id="PS50089">
    <property type="entry name" value="ZF_RING_2"/>
    <property type="match status" value="1"/>
</dbReference>
<dbReference type="Pfam" id="PF04471">
    <property type="entry name" value="Mrr_cat"/>
    <property type="match status" value="1"/>
</dbReference>
<name>A0A1M4MLW8_9EURY</name>
<keyword evidence="2" id="KW-0540">Nuclease</keyword>
<evidence type="ECO:0000259" key="1">
    <source>
        <dbReference type="PROSITE" id="PS50089"/>
    </source>
</evidence>
<evidence type="ECO:0000313" key="3">
    <source>
        <dbReference type="Proteomes" id="UP000184671"/>
    </source>
</evidence>
<dbReference type="GO" id="GO:0003677">
    <property type="term" value="F:DNA binding"/>
    <property type="evidence" value="ECO:0007669"/>
    <property type="project" value="InterPro"/>
</dbReference>
<keyword evidence="2" id="KW-0378">Hydrolase</keyword>
<organism evidence="2 3">
    <name type="scientific">Methanoculleus chikugoensis</name>
    <dbReference type="NCBI Taxonomy" id="118126"/>
    <lineage>
        <taxon>Archaea</taxon>
        <taxon>Methanobacteriati</taxon>
        <taxon>Methanobacteriota</taxon>
        <taxon>Stenosarchaea group</taxon>
        <taxon>Methanomicrobia</taxon>
        <taxon>Methanomicrobiales</taxon>
        <taxon>Methanomicrobiaceae</taxon>
        <taxon>Methanoculleus</taxon>
    </lineage>
</organism>
<dbReference type="SUPFAM" id="SSF52980">
    <property type="entry name" value="Restriction endonuclease-like"/>
    <property type="match status" value="1"/>
</dbReference>
<gene>
    <name evidence="2" type="ORF">L21_1746</name>
</gene>
<sequence length="547" mass="61132">MPKFCPECGTPLQSINAKFCPECGTGLIQGTLTPIATAGTQIQPSTDDDWSKPIDWSEEEYPEEVTPSPVNAYELGTKLEEIVDSIYQAEGYKTERRVRMPGQGGYTNEIDVIARRRKEQVAIECKNFTSAVGIKEIRDFSKKLDDLGPGWRGVFAAFNDFTLDAQNFAESRNIETLGHEDIMEKWFAVSAGRVSRQGERLTLRSALSIKSDYLMVTTLPLQNKHLVEVSSARLTFHPYVKVPYTFKARVYDPTKKLHRFSDDGTVVIDLLDGKVLNKQAKKGGSILNSLSSSKQSADNVQTLKTFREVMDFSPSPEYSITIGSDYQITELKPEVTKRTVERATIEYITARNTQDMAYTPAKGDVILDIRHRKFVPRRSDIKLFKSEMVLVPKWAIYFNAFGTIYTKEVFAHSGTVLENTIQYCPQHFKLGAINVKKETTAVCEVCGKAYCSEHISQCPVCGRWVCSDHASVCSSCGKTFCKEHASKICRGCHQPLCSDCEVECPICHKPYGANHTLICDKCGAAVCPSCITTSGLLRKTRICKNCQ</sequence>